<evidence type="ECO:0000313" key="2">
    <source>
        <dbReference type="EMBL" id="CAA9576967.1"/>
    </source>
</evidence>
<dbReference type="EMBL" id="CADCWN010000207">
    <property type="protein sequence ID" value="CAA9576967.1"/>
    <property type="molecule type" value="Genomic_DNA"/>
</dbReference>
<sequence length="55" mass="6023">MSVHLDDPSGFSAKGRGQHLLTLGTVKSFRIVGMSPPPRNNGTRGPYISERIQEE</sequence>
<proteinExistence type="predicted"/>
<reference evidence="2" key="1">
    <citation type="submission" date="2020-02" db="EMBL/GenBank/DDBJ databases">
        <authorList>
            <person name="Meier V. D."/>
        </authorList>
    </citation>
    <scope>NUCLEOTIDE SEQUENCE</scope>
    <source>
        <strain evidence="2">AVDCRST_MAG18</strain>
    </source>
</reference>
<feature type="region of interest" description="Disordered" evidence="1">
    <location>
        <begin position="31"/>
        <end position="55"/>
    </location>
</feature>
<dbReference type="AlphaFoldDB" id="A0A6J4VEJ4"/>
<accession>A0A6J4VEJ4</accession>
<organism evidence="2">
    <name type="scientific">uncultured Thermomicrobiales bacterium</name>
    <dbReference type="NCBI Taxonomy" id="1645740"/>
    <lineage>
        <taxon>Bacteria</taxon>
        <taxon>Pseudomonadati</taxon>
        <taxon>Thermomicrobiota</taxon>
        <taxon>Thermomicrobia</taxon>
        <taxon>Thermomicrobiales</taxon>
        <taxon>environmental samples</taxon>
    </lineage>
</organism>
<gene>
    <name evidence="2" type="ORF">AVDCRST_MAG18-2659</name>
</gene>
<evidence type="ECO:0000256" key="1">
    <source>
        <dbReference type="SAM" id="MobiDB-lite"/>
    </source>
</evidence>
<name>A0A6J4VEJ4_9BACT</name>
<protein>
    <submittedName>
        <fullName evidence="2">Uncharacterized protein</fullName>
    </submittedName>
</protein>